<protein>
    <recommendedName>
        <fullName evidence="6">tRNA wybutosine-synthesizing protein 2</fullName>
        <shortName evidence="6">tRNA-yW-synthesizing protein 2</shortName>
    </recommendedName>
    <alternativeName>
        <fullName evidence="6">tRNA(Phe) (4-demethylwyosine(37)-C(7)) aminocarboxypropyltransferase</fullName>
    </alternativeName>
</protein>
<dbReference type="UniPathway" id="UPA00375"/>
<evidence type="ECO:0000256" key="4">
    <source>
        <dbReference type="ARBA" id="ARBA00022694"/>
    </source>
</evidence>
<dbReference type="Pfam" id="PF02475">
    <property type="entry name" value="TRM5-TYW2_MTfase"/>
    <property type="match status" value="1"/>
</dbReference>
<dbReference type="GO" id="GO:0030488">
    <property type="term" value="P:tRNA methylation"/>
    <property type="evidence" value="ECO:0007669"/>
    <property type="project" value="TreeGrafter"/>
</dbReference>
<keyword evidence="2 6" id="KW-0808">Transferase</keyword>
<keyword evidence="6" id="KW-0963">Cytoplasm</keyword>
<comment type="subcellular location">
    <subcellularLocation>
        <location evidence="6">Cytoplasm</location>
    </subcellularLocation>
</comment>
<gene>
    <name evidence="8" type="primary">TRM12_2</name>
    <name evidence="8" type="ORF">GRS66_009804</name>
</gene>
<dbReference type="GO" id="GO:0008757">
    <property type="term" value="F:S-adenosylmethionine-dependent methyltransferase activity"/>
    <property type="evidence" value="ECO:0007669"/>
    <property type="project" value="InterPro"/>
</dbReference>
<organism evidence="8 9">
    <name type="scientific">Saccharomyces pastorianus</name>
    <name type="common">Lager yeast</name>
    <name type="synonym">Saccharomyces cerevisiae x Saccharomyces eubayanus</name>
    <dbReference type="NCBI Taxonomy" id="27292"/>
    <lineage>
        <taxon>Eukaryota</taxon>
        <taxon>Fungi</taxon>
        <taxon>Dikarya</taxon>
        <taxon>Ascomycota</taxon>
        <taxon>Saccharomycotina</taxon>
        <taxon>Saccharomycetes</taxon>
        <taxon>Saccharomycetales</taxon>
        <taxon>Saccharomycetaceae</taxon>
        <taxon>Saccharomyces</taxon>
    </lineage>
</organism>
<dbReference type="PANTHER" id="PTHR23245:SF25">
    <property type="entry name" value="TRNA WYBUTOSINE-SYNTHESIZING PROTEIN 2 HOMOLOG"/>
    <property type="match status" value="1"/>
</dbReference>
<dbReference type="GO" id="GO:0102522">
    <property type="term" value="F:tRNA 4-demethylwyosine alpha-amino-alpha-carboxypropyltransferase activity"/>
    <property type="evidence" value="ECO:0007669"/>
    <property type="project" value="UniProtKB-EC"/>
</dbReference>
<keyword evidence="3 6" id="KW-0949">S-adenosyl-L-methionine</keyword>
<dbReference type="GO" id="GO:0031591">
    <property type="term" value="P:wybutosine biosynthetic process"/>
    <property type="evidence" value="ECO:0007669"/>
    <property type="project" value="InterPro"/>
</dbReference>
<dbReference type="AlphaFoldDB" id="A0A6C1EEA1"/>
<dbReference type="PIRSF" id="PIRSF038972">
    <property type="entry name" value="Trm12"/>
    <property type="match status" value="1"/>
</dbReference>
<evidence type="ECO:0000256" key="1">
    <source>
        <dbReference type="ARBA" id="ARBA00004797"/>
    </source>
</evidence>
<feature type="domain" description="SAM-dependent methyltransferase TRM5/TYW2-type" evidence="7">
    <location>
        <begin position="169"/>
        <end position="456"/>
    </location>
</feature>
<dbReference type="InterPro" id="IPR026274">
    <property type="entry name" value="tRNA_wybutosine_synth_prot_2"/>
</dbReference>
<evidence type="ECO:0000256" key="2">
    <source>
        <dbReference type="ARBA" id="ARBA00022679"/>
    </source>
</evidence>
<comment type="catalytic activity">
    <reaction evidence="5">
        <text>4-demethylwyosine(37) in tRNA(Phe) + S-adenosyl-L-methionine = 4-demethyl-7-[(3S)-3-amino-3-carboxypropyl]wyosine(37) in tRNA(Phe) + S-methyl-5'-thioadenosine + H(+)</text>
        <dbReference type="Rhea" id="RHEA:36355"/>
        <dbReference type="Rhea" id="RHEA-COMP:10164"/>
        <dbReference type="Rhea" id="RHEA-COMP:10378"/>
        <dbReference type="ChEBI" id="CHEBI:15378"/>
        <dbReference type="ChEBI" id="CHEBI:17509"/>
        <dbReference type="ChEBI" id="CHEBI:59789"/>
        <dbReference type="ChEBI" id="CHEBI:64315"/>
        <dbReference type="ChEBI" id="CHEBI:73550"/>
        <dbReference type="EC" id="2.5.1.114"/>
    </reaction>
</comment>
<evidence type="ECO:0000313" key="9">
    <source>
        <dbReference type="Proteomes" id="UP000501346"/>
    </source>
</evidence>
<reference evidence="8 9" key="1">
    <citation type="journal article" date="2019" name="BMC Genomics">
        <title>Chromosome level assembly and comparative genome analysis confirm lager-brewing yeasts originated from a single hybridization.</title>
        <authorList>
            <person name="Salazar A.N."/>
            <person name="Gorter de Vries A.R."/>
            <person name="van den Broek M."/>
            <person name="Brouwers N."/>
            <person name="de la Torre Cortes P."/>
            <person name="Kuijpers N.G.A."/>
            <person name="Daran J.G."/>
            <person name="Abeel T."/>
        </authorList>
    </citation>
    <scope>NUCLEOTIDE SEQUENCE [LARGE SCALE GENOMIC DNA]</scope>
    <source>
        <strain evidence="8 9">CBS 1483</strain>
    </source>
</reference>
<sequence length="458" mass="52194">MSVEFIVSDTKLLKSIKVKLENQGLFVKPIYSDNNAKVIKSSISDPNHPLVIEIGNVAGVEARVCGDDNFEHNAGNLGHSSNINSMMEFTKGFLRNRIKDDEVFLSCLLDHLPLKYTIYPPMVLFNNSTVRSFNHPVWQEAFQKEYVDSNEFYSKLLCFISPKNPHDNADSHFKDRFLTHLAINNPIIETDILRRPFNIQPLYGELIDKDALNDDDDTLWENPSQEQLGSSIWCRVIQNGITQIWSPVFTMFSRGNIKEKKRILATFPDISNNDVVDLYAGIGYFTFSYLTKGARALFAFELNPWSVEGLKRGLKANGFHKSGNCHVYQESNEMCIQRISEFQAQHPDFELRIRHINLGLLPSSRQGWPLALKLIHLQGASSTTVTMHIHENVHINAIRDGSFESNTIAELESFNESISSNENSDIKLHFVNSKLERIKTFAPDVWHICFDVDILVST</sequence>
<dbReference type="Proteomes" id="UP000501346">
    <property type="component" value="Chromosome SeXIII-ScXIII"/>
</dbReference>
<dbReference type="Gene3D" id="3.40.50.150">
    <property type="entry name" value="Vaccinia Virus protein VP39"/>
    <property type="match status" value="1"/>
</dbReference>
<evidence type="ECO:0000256" key="6">
    <source>
        <dbReference type="PIRNR" id="PIRNR038972"/>
    </source>
</evidence>
<evidence type="ECO:0000256" key="3">
    <source>
        <dbReference type="ARBA" id="ARBA00022691"/>
    </source>
</evidence>
<keyword evidence="8" id="KW-0489">Methyltransferase</keyword>
<comment type="function">
    <text evidence="6">S-adenosyl-L-methionine-dependent transferase that acts as a component of the wybutosine biosynthesis pathway. Wybutosine is a hyper modified guanosine with a tricyclic base found at the 3'-position adjacent to the anticodon of eukaryotic phenylalanine tRNA. Catalyzes the transfer of the alpha-amino-alpha-carboxypropyl (acp) group from S-adenosyl-L-methionine to the C-7 position of 4-demethylwyosine (imG-14) to produce wybutosine-86.</text>
</comment>
<dbReference type="EMBL" id="CP049010">
    <property type="protein sequence ID" value="QID87143.1"/>
    <property type="molecule type" value="Genomic_DNA"/>
</dbReference>
<evidence type="ECO:0000259" key="7">
    <source>
        <dbReference type="PROSITE" id="PS51684"/>
    </source>
</evidence>
<accession>A0A6C1EEA1</accession>
<keyword evidence="4 6" id="KW-0819">tRNA processing</keyword>
<dbReference type="InterPro" id="IPR030382">
    <property type="entry name" value="MeTrfase_TRM5/TYW2"/>
</dbReference>
<dbReference type="SUPFAM" id="SSF53335">
    <property type="entry name" value="S-adenosyl-L-methionine-dependent methyltransferases"/>
    <property type="match status" value="1"/>
</dbReference>
<dbReference type="GO" id="GO:0005737">
    <property type="term" value="C:cytoplasm"/>
    <property type="evidence" value="ECO:0007669"/>
    <property type="project" value="UniProtKB-SubCell"/>
</dbReference>
<comment type="similarity">
    <text evidence="6">Belongs to the class I-like SAM-binding methyltransferase superfamily. TRM5/TYW2 family.</text>
</comment>
<evidence type="ECO:0000256" key="5">
    <source>
        <dbReference type="ARBA" id="ARBA00049400"/>
    </source>
</evidence>
<dbReference type="OrthoDB" id="2387925at2759"/>
<dbReference type="InterPro" id="IPR029063">
    <property type="entry name" value="SAM-dependent_MTases_sf"/>
</dbReference>
<comment type="pathway">
    <text evidence="1 6">tRNA modification; wybutosine-tRNA(Phe) biosynthesis.</text>
</comment>
<name>A0A6C1EEA1_SACPS</name>
<keyword evidence="9" id="KW-1185">Reference proteome</keyword>
<dbReference type="FunFam" id="3.40.50.150:FF:000437">
    <property type="entry name" value="tRNA wybutosine-synthesizing protein 2"/>
    <property type="match status" value="1"/>
</dbReference>
<evidence type="ECO:0000313" key="8">
    <source>
        <dbReference type="EMBL" id="QID87143.1"/>
    </source>
</evidence>
<dbReference type="InterPro" id="IPR056743">
    <property type="entry name" value="TRM5-TYW2-like_MTfase"/>
</dbReference>
<dbReference type="GO" id="GO:0008175">
    <property type="term" value="F:tRNA methyltransferase activity"/>
    <property type="evidence" value="ECO:0007669"/>
    <property type="project" value="TreeGrafter"/>
</dbReference>
<proteinExistence type="inferred from homology"/>
<dbReference type="PROSITE" id="PS51684">
    <property type="entry name" value="SAM_MT_TRM5_TYW2"/>
    <property type="match status" value="1"/>
</dbReference>
<dbReference type="PANTHER" id="PTHR23245">
    <property type="entry name" value="TRNA METHYLTRANSFERASE"/>
    <property type="match status" value="1"/>
</dbReference>